<evidence type="ECO:0000313" key="2">
    <source>
        <dbReference type="Proteomes" id="UP000186922"/>
    </source>
</evidence>
<dbReference type="Proteomes" id="UP000186922">
    <property type="component" value="Unassembled WGS sequence"/>
</dbReference>
<keyword evidence="2" id="KW-1185">Reference proteome</keyword>
<dbReference type="EMBL" id="BDGG01000002">
    <property type="protein sequence ID" value="GAU92498.1"/>
    <property type="molecule type" value="Genomic_DNA"/>
</dbReference>
<evidence type="ECO:0000313" key="1">
    <source>
        <dbReference type="EMBL" id="GAU92498.1"/>
    </source>
</evidence>
<name>A0A1D1V215_RAMVA</name>
<dbReference type="AlphaFoldDB" id="A0A1D1V215"/>
<organism evidence="1 2">
    <name type="scientific">Ramazzottius varieornatus</name>
    <name type="common">Water bear</name>
    <name type="synonym">Tardigrade</name>
    <dbReference type="NCBI Taxonomy" id="947166"/>
    <lineage>
        <taxon>Eukaryota</taxon>
        <taxon>Metazoa</taxon>
        <taxon>Ecdysozoa</taxon>
        <taxon>Tardigrada</taxon>
        <taxon>Eutardigrada</taxon>
        <taxon>Parachela</taxon>
        <taxon>Hypsibioidea</taxon>
        <taxon>Ramazzottiidae</taxon>
        <taxon>Ramazzottius</taxon>
    </lineage>
</organism>
<accession>A0A1D1V215</accession>
<protein>
    <submittedName>
        <fullName evidence="1">Uncharacterized protein</fullName>
    </submittedName>
</protein>
<comment type="caution">
    <text evidence="1">The sequence shown here is derived from an EMBL/GenBank/DDBJ whole genome shotgun (WGS) entry which is preliminary data.</text>
</comment>
<reference evidence="1 2" key="1">
    <citation type="journal article" date="2016" name="Nat. Commun.">
        <title>Extremotolerant tardigrade genome and improved radiotolerance of human cultured cells by tardigrade-unique protein.</title>
        <authorList>
            <person name="Hashimoto T."/>
            <person name="Horikawa D.D."/>
            <person name="Saito Y."/>
            <person name="Kuwahara H."/>
            <person name="Kozuka-Hata H."/>
            <person name="Shin-I T."/>
            <person name="Minakuchi Y."/>
            <person name="Ohishi K."/>
            <person name="Motoyama A."/>
            <person name="Aizu T."/>
            <person name="Enomoto A."/>
            <person name="Kondo K."/>
            <person name="Tanaka S."/>
            <person name="Hara Y."/>
            <person name="Koshikawa S."/>
            <person name="Sagara H."/>
            <person name="Miura T."/>
            <person name="Yokobori S."/>
            <person name="Miyagawa K."/>
            <person name="Suzuki Y."/>
            <person name="Kubo T."/>
            <person name="Oyama M."/>
            <person name="Kohara Y."/>
            <person name="Fujiyama A."/>
            <person name="Arakawa K."/>
            <person name="Katayama T."/>
            <person name="Toyoda A."/>
            <person name="Kunieda T."/>
        </authorList>
    </citation>
    <scope>NUCLEOTIDE SEQUENCE [LARGE SCALE GENOMIC DNA]</scope>
    <source>
        <strain evidence="1 2">YOKOZUNA-1</strain>
    </source>
</reference>
<sequence length="128" mass="14578">MKNDRLLLGCSRQKAYRSYYARCIVWTRPAASTSFLELGSLLQEGVGIVRPEYSLLTYILPATCNFKYLNVVRITSLLLPIRIKDCGYAPTQNGKAVFAKEDIEFTAKEMHSEEFATRGIKLEWFSGK</sequence>
<proteinExistence type="predicted"/>
<gene>
    <name evidence="1" type="primary">RvY_04574-1</name>
    <name evidence="1" type="synonym">RvY_04574.1</name>
    <name evidence="1" type="ORF">RvY_04574</name>
</gene>